<evidence type="ECO:0000313" key="2">
    <source>
        <dbReference type="Proteomes" id="UP001151699"/>
    </source>
</evidence>
<dbReference type="Proteomes" id="UP001151699">
    <property type="component" value="Chromosome X"/>
</dbReference>
<gene>
    <name evidence="1" type="ORF">Bhyg_12191</name>
</gene>
<dbReference type="OrthoDB" id="6373205at2759"/>
<name>A0A9Q0MWR8_9DIPT</name>
<protein>
    <submittedName>
        <fullName evidence="1">Uncharacterized protein</fullName>
    </submittedName>
</protein>
<evidence type="ECO:0000313" key="1">
    <source>
        <dbReference type="EMBL" id="KAJ6639446.1"/>
    </source>
</evidence>
<proteinExistence type="predicted"/>
<dbReference type="AlphaFoldDB" id="A0A9Q0MWR8"/>
<organism evidence="1 2">
    <name type="scientific">Pseudolycoriella hygida</name>
    <dbReference type="NCBI Taxonomy" id="35572"/>
    <lineage>
        <taxon>Eukaryota</taxon>
        <taxon>Metazoa</taxon>
        <taxon>Ecdysozoa</taxon>
        <taxon>Arthropoda</taxon>
        <taxon>Hexapoda</taxon>
        <taxon>Insecta</taxon>
        <taxon>Pterygota</taxon>
        <taxon>Neoptera</taxon>
        <taxon>Endopterygota</taxon>
        <taxon>Diptera</taxon>
        <taxon>Nematocera</taxon>
        <taxon>Sciaroidea</taxon>
        <taxon>Sciaridae</taxon>
        <taxon>Pseudolycoriella</taxon>
    </lineage>
</organism>
<reference evidence="1" key="1">
    <citation type="submission" date="2022-07" db="EMBL/GenBank/DDBJ databases">
        <authorList>
            <person name="Trinca V."/>
            <person name="Uliana J.V.C."/>
            <person name="Torres T.T."/>
            <person name="Ward R.J."/>
            <person name="Monesi N."/>
        </authorList>
    </citation>
    <scope>NUCLEOTIDE SEQUENCE</scope>
    <source>
        <strain evidence="1">HSMRA1968</strain>
        <tissue evidence="1">Whole embryos</tissue>
    </source>
</reference>
<comment type="caution">
    <text evidence="1">The sequence shown here is derived from an EMBL/GenBank/DDBJ whole genome shotgun (WGS) entry which is preliminary data.</text>
</comment>
<accession>A0A9Q0MWR8</accession>
<dbReference type="EMBL" id="WJQU01000003">
    <property type="protein sequence ID" value="KAJ6639446.1"/>
    <property type="molecule type" value="Genomic_DNA"/>
</dbReference>
<sequence length="336" mass="38785">MEMCISHLANSPEKCKFVNFHKAKSKHFHVYLFYKYYPFGTFNCRLLICGNNFLIRQRPERSILIIHVTFIKIHSFYYFNHFVRAKNCAVTRGHHGKNKTVEDKFLLKLVKKGKINKSTKPASLKSEHPTVFGEFSTNVIRNHLALIKRSSGMYYVEEGNSKCAEPTKVVSEVNGRKVDDNAPRGYDTKLMQQNYPVICEQFKDPETEINKVLLVALLPGGATNIKVELHERGLVETMFNANDLFKRQLQENGFQIYHPMVLSFKAGLKKARKRVNARPESTMKVELPLEVQTSEDSWKRWGESRADGSQILLVEFSSQITDYVKKSVDECVVFHK</sequence>
<keyword evidence="2" id="KW-1185">Reference proteome</keyword>